<keyword evidence="3" id="KW-1185">Reference proteome</keyword>
<protein>
    <submittedName>
        <fullName evidence="2">Alpha/beta hydrolase</fullName>
    </submittedName>
</protein>
<dbReference type="PANTHER" id="PTHR46331:SF2">
    <property type="entry name" value="VALACYCLOVIR HYDROLASE"/>
    <property type="match status" value="1"/>
</dbReference>
<dbReference type="Gene3D" id="3.40.50.1820">
    <property type="entry name" value="alpha/beta hydrolase"/>
    <property type="match status" value="1"/>
</dbReference>
<proteinExistence type="predicted"/>
<accession>A0ABT0ZAV5</accession>
<evidence type="ECO:0000259" key="1">
    <source>
        <dbReference type="Pfam" id="PF00561"/>
    </source>
</evidence>
<dbReference type="InterPro" id="IPR029058">
    <property type="entry name" value="AB_hydrolase_fold"/>
</dbReference>
<dbReference type="GO" id="GO:0016787">
    <property type="term" value="F:hydrolase activity"/>
    <property type="evidence" value="ECO:0007669"/>
    <property type="project" value="UniProtKB-KW"/>
</dbReference>
<dbReference type="PRINTS" id="PR00111">
    <property type="entry name" value="ABHYDROLASE"/>
</dbReference>
<feature type="domain" description="AB hydrolase-1" evidence="1">
    <location>
        <begin position="23"/>
        <end position="142"/>
    </location>
</feature>
<sequence>MSYADVGGLSLYFEEHGSGPGQPLVLLHGGLGAGEMFAPLLPALGERRRVILVDLQGHGRTADIDRPLRPELMADDIAALLGHLGLARADVLGYSFGADVALCTAFRHPDLVRRLVVISTPCKRDGWFPEVVAQMDRMTAAAAEPMKQSPPYELYTRLAPRVEDWPQLIGKIAELKNRDYDWTAEVKAITAPTLLVFADADAVRPAHVVEFFGLLGGGLHHPGWDGAGRAATRLAVLPDTTHDTVLASPSLTAAVLPFLDAAPGS</sequence>
<comment type="caution">
    <text evidence="2">The sequence shown here is derived from an EMBL/GenBank/DDBJ whole genome shotgun (WGS) entry which is preliminary data.</text>
</comment>
<dbReference type="Pfam" id="PF00561">
    <property type="entry name" value="Abhydrolase_1"/>
    <property type="match status" value="1"/>
</dbReference>
<dbReference type="InterPro" id="IPR000073">
    <property type="entry name" value="AB_hydrolase_1"/>
</dbReference>
<reference evidence="2 3" key="1">
    <citation type="submission" date="2022-05" db="EMBL/GenBank/DDBJ databases">
        <title>Streptomyces sp. nov. RY43-2 isolated from soil of a peat swamp forest.</title>
        <authorList>
            <person name="Kanchanasin P."/>
            <person name="Tanasupawat S."/>
            <person name="Phongsopitanun W."/>
        </authorList>
    </citation>
    <scope>NUCLEOTIDE SEQUENCE [LARGE SCALE GENOMIC DNA]</scope>
    <source>
        <strain evidence="2 3">RY43-2</strain>
    </source>
</reference>
<organism evidence="2 3">
    <name type="scientific">Streptomyces macrolidinus</name>
    <dbReference type="NCBI Taxonomy" id="2952607"/>
    <lineage>
        <taxon>Bacteria</taxon>
        <taxon>Bacillati</taxon>
        <taxon>Actinomycetota</taxon>
        <taxon>Actinomycetes</taxon>
        <taxon>Kitasatosporales</taxon>
        <taxon>Streptomycetaceae</taxon>
        <taxon>Streptomyces</taxon>
    </lineage>
</organism>
<dbReference type="SUPFAM" id="SSF53474">
    <property type="entry name" value="alpha/beta-Hydrolases"/>
    <property type="match status" value="1"/>
</dbReference>
<dbReference type="PANTHER" id="PTHR46331">
    <property type="entry name" value="VALACYCLOVIR HYDROLASE"/>
    <property type="match status" value="1"/>
</dbReference>
<gene>
    <name evidence="2" type="ORF">NGF19_07445</name>
</gene>
<keyword evidence="2" id="KW-0378">Hydrolase</keyword>
<evidence type="ECO:0000313" key="3">
    <source>
        <dbReference type="Proteomes" id="UP001523219"/>
    </source>
</evidence>
<dbReference type="EMBL" id="JAMWMR010000004">
    <property type="protein sequence ID" value="MCN9240630.1"/>
    <property type="molecule type" value="Genomic_DNA"/>
</dbReference>
<dbReference type="RefSeq" id="WP_252423185.1">
    <property type="nucleotide sequence ID" value="NZ_JAMWMR010000004.1"/>
</dbReference>
<evidence type="ECO:0000313" key="2">
    <source>
        <dbReference type="EMBL" id="MCN9240630.1"/>
    </source>
</evidence>
<dbReference type="Proteomes" id="UP001523219">
    <property type="component" value="Unassembled WGS sequence"/>
</dbReference>
<name>A0ABT0ZAV5_9ACTN</name>